<reference evidence="1 2" key="1">
    <citation type="submission" date="2019-05" db="EMBL/GenBank/DDBJ databases">
        <title>Another draft genome of Portunus trituberculatus and its Hox gene families provides insights of decapod evolution.</title>
        <authorList>
            <person name="Jeong J.-H."/>
            <person name="Song I."/>
            <person name="Kim S."/>
            <person name="Choi T."/>
            <person name="Kim D."/>
            <person name="Ryu S."/>
            <person name="Kim W."/>
        </authorList>
    </citation>
    <scope>NUCLEOTIDE SEQUENCE [LARGE SCALE GENOMIC DNA]</scope>
    <source>
        <tissue evidence="1">Muscle</tissue>
    </source>
</reference>
<gene>
    <name evidence="1" type="ORF">E2C01_069532</name>
</gene>
<dbReference type="AlphaFoldDB" id="A0A5B7I2L0"/>
<accession>A0A5B7I2L0</accession>
<name>A0A5B7I2L0_PORTR</name>
<dbReference type="EMBL" id="VSRR010040475">
    <property type="protein sequence ID" value="MPC75148.1"/>
    <property type="molecule type" value="Genomic_DNA"/>
</dbReference>
<organism evidence="1 2">
    <name type="scientific">Portunus trituberculatus</name>
    <name type="common">Swimming crab</name>
    <name type="synonym">Neptunus trituberculatus</name>
    <dbReference type="NCBI Taxonomy" id="210409"/>
    <lineage>
        <taxon>Eukaryota</taxon>
        <taxon>Metazoa</taxon>
        <taxon>Ecdysozoa</taxon>
        <taxon>Arthropoda</taxon>
        <taxon>Crustacea</taxon>
        <taxon>Multicrustacea</taxon>
        <taxon>Malacostraca</taxon>
        <taxon>Eumalacostraca</taxon>
        <taxon>Eucarida</taxon>
        <taxon>Decapoda</taxon>
        <taxon>Pleocyemata</taxon>
        <taxon>Brachyura</taxon>
        <taxon>Eubrachyura</taxon>
        <taxon>Portunoidea</taxon>
        <taxon>Portunidae</taxon>
        <taxon>Portuninae</taxon>
        <taxon>Portunus</taxon>
    </lineage>
</organism>
<evidence type="ECO:0000313" key="1">
    <source>
        <dbReference type="EMBL" id="MPC75148.1"/>
    </source>
</evidence>
<sequence>MQISRHRALDIKPNRMTNYTQLARRTQLRRPGQHKLNLTVTLLVSLAPFHVHPHPCPIGTPCAATPSLQF</sequence>
<dbReference type="Proteomes" id="UP000324222">
    <property type="component" value="Unassembled WGS sequence"/>
</dbReference>
<evidence type="ECO:0000313" key="2">
    <source>
        <dbReference type="Proteomes" id="UP000324222"/>
    </source>
</evidence>
<protein>
    <submittedName>
        <fullName evidence="1">Uncharacterized protein</fullName>
    </submittedName>
</protein>
<comment type="caution">
    <text evidence="1">The sequence shown here is derived from an EMBL/GenBank/DDBJ whole genome shotgun (WGS) entry which is preliminary data.</text>
</comment>
<keyword evidence="2" id="KW-1185">Reference proteome</keyword>
<proteinExistence type="predicted"/>